<proteinExistence type="predicted"/>
<evidence type="ECO:0000313" key="2">
    <source>
        <dbReference type="Proteomes" id="UP000688137"/>
    </source>
</evidence>
<organism evidence="1 2">
    <name type="scientific">Paramecium primaurelia</name>
    <dbReference type="NCBI Taxonomy" id="5886"/>
    <lineage>
        <taxon>Eukaryota</taxon>
        <taxon>Sar</taxon>
        <taxon>Alveolata</taxon>
        <taxon>Ciliophora</taxon>
        <taxon>Intramacronucleata</taxon>
        <taxon>Oligohymenophorea</taxon>
        <taxon>Peniculida</taxon>
        <taxon>Parameciidae</taxon>
        <taxon>Paramecium</taxon>
    </lineage>
</organism>
<dbReference type="EMBL" id="CAJJDM010000146">
    <property type="protein sequence ID" value="CAD8109875.1"/>
    <property type="molecule type" value="Genomic_DNA"/>
</dbReference>
<protein>
    <submittedName>
        <fullName evidence="1">Uncharacterized protein</fullName>
    </submittedName>
</protein>
<comment type="caution">
    <text evidence="1">The sequence shown here is derived from an EMBL/GenBank/DDBJ whole genome shotgun (WGS) entry which is preliminary data.</text>
</comment>
<sequence length="197" mass="23705">MNQYGFSEKLSEEQKRKLHELHLIQQRELSELIRRHQEEQLMIFEQWKKEEQESHNQSKNFSIKDDKNSILNYKPYTLSQYKLLKLQPILRNPGQGLGPTLSIEKWQQQKEKMDRMLEFAEHVKAEHRHFKQKISKSQPKQVTVRQKGLEFARNILKPIEPSPMRKKSISKNSVENDELLEYELRNQLLKEQIGKMK</sequence>
<gene>
    <name evidence="1" type="ORF">PPRIM_AZ9-3.1.T1420029</name>
</gene>
<dbReference type="AlphaFoldDB" id="A0A8S1Q4G2"/>
<dbReference type="Pfam" id="PF15261">
    <property type="entry name" value="JHY"/>
    <property type="match status" value="1"/>
</dbReference>
<reference evidence="1" key="1">
    <citation type="submission" date="2021-01" db="EMBL/GenBank/DDBJ databases">
        <authorList>
            <consortium name="Genoscope - CEA"/>
            <person name="William W."/>
        </authorList>
    </citation>
    <scope>NUCLEOTIDE SEQUENCE</scope>
</reference>
<accession>A0A8S1Q4G2</accession>
<keyword evidence="2" id="KW-1185">Reference proteome</keyword>
<dbReference type="Proteomes" id="UP000688137">
    <property type="component" value="Unassembled WGS sequence"/>
</dbReference>
<evidence type="ECO:0000313" key="1">
    <source>
        <dbReference type="EMBL" id="CAD8109875.1"/>
    </source>
</evidence>
<dbReference type="OMA" id="AEHRHFK"/>
<dbReference type="InterPro" id="IPR027968">
    <property type="entry name" value="JHY"/>
</dbReference>
<name>A0A8S1Q4G2_PARPR</name>